<proteinExistence type="predicted"/>
<sequence>MNTEDRAKARAKLSYRQVSELDSLAKNPTSYFGSCTNSTMNALKKRGLVDIEWSEIPGSPYRKEKWVITDAGRAMSSIQP</sequence>
<dbReference type="Proteomes" id="UP000537729">
    <property type="component" value="Unassembled WGS sequence"/>
</dbReference>
<reference evidence="1 2" key="1">
    <citation type="journal article" date="2020" name="Front. Microbiol.">
        <title>Genetic Organization of the aprX-lipA2 Operon Affects the Proteolytic Potential of Pseudomonas Species in Milk.</title>
        <authorList>
            <person name="Maier C."/>
            <person name="Huptas C."/>
            <person name="von Neubeck M."/>
            <person name="Scherer S."/>
            <person name="Wenning M."/>
            <person name="Lucking G."/>
        </authorList>
    </citation>
    <scope>NUCLEOTIDE SEQUENCE [LARGE SCALE GENOMIC DNA]</scope>
    <source>
        <strain evidence="1 2">DSM 16272</strain>
    </source>
</reference>
<evidence type="ECO:0000313" key="1">
    <source>
        <dbReference type="EMBL" id="NMY12541.1"/>
    </source>
</evidence>
<evidence type="ECO:0008006" key="3">
    <source>
        <dbReference type="Google" id="ProtNLM"/>
    </source>
</evidence>
<dbReference type="RefSeq" id="WP_169885981.1">
    <property type="nucleotide sequence ID" value="NZ_JAAQWG010000061.1"/>
</dbReference>
<name>A0A7Y1ABB4_PSEVE</name>
<comment type="caution">
    <text evidence="1">The sequence shown here is derived from an EMBL/GenBank/DDBJ whole genome shotgun (WGS) entry which is preliminary data.</text>
</comment>
<dbReference type="AlphaFoldDB" id="A0A7Y1ABB4"/>
<gene>
    <name evidence="1" type="ORF">HBO38_29640</name>
</gene>
<protein>
    <recommendedName>
        <fullName evidence="3">MarR family transcriptional regulator</fullName>
    </recommendedName>
</protein>
<dbReference type="EMBL" id="JAAQWG010000061">
    <property type="protein sequence ID" value="NMY12541.1"/>
    <property type="molecule type" value="Genomic_DNA"/>
</dbReference>
<organism evidence="1 2">
    <name type="scientific">Pseudomonas veronii</name>
    <dbReference type="NCBI Taxonomy" id="76761"/>
    <lineage>
        <taxon>Bacteria</taxon>
        <taxon>Pseudomonadati</taxon>
        <taxon>Pseudomonadota</taxon>
        <taxon>Gammaproteobacteria</taxon>
        <taxon>Pseudomonadales</taxon>
        <taxon>Pseudomonadaceae</taxon>
        <taxon>Pseudomonas</taxon>
    </lineage>
</organism>
<accession>A0A7Y1ABB4</accession>
<evidence type="ECO:0000313" key="2">
    <source>
        <dbReference type="Proteomes" id="UP000537729"/>
    </source>
</evidence>